<dbReference type="AlphaFoldDB" id="A0A2G5C6X3"/>
<dbReference type="STRING" id="218851.A0A2G5C6X3"/>
<proteinExistence type="predicted"/>
<dbReference type="FunCoup" id="A0A2G5C6X3">
    <property type="interactions" value="17"/>
</dbReference>
<dbReference type="OrthoDB" id="1858978at2759"/>
<evidence type="ECO:0000259" key="1">
    <source>
        <dbReference type="PROSITE" id="PS52045"/>
    </source>
</evidence>
<gene>
    <name evidence="2" type="ORF">AQUCO_08400053v1</name>
</gene>
<sequence>MTEEGLELEQQLNHLNKPFIKSIQNKDGRFYDCVHLYKQTALDHPNLLKHKIQMRPTSLPKGFSTSSGGSSHVKPSEIEQLEGKGCPIGTVPIKRITKEDLIRTRSLSNVHPLTVGSPGAHVSHFFLSVLFGRHLFTKTIGDFAYFGAQAVIVTNNPMLYSNTQSSETMISVSNGVPNELNSIDVGWTVNPTLYGDNKTRLYTRWTIDGYRNTGCYNTMCPGFVQTSSNITLDATFWPTSTYNGHQFGSKFSVFLDNSTRNWWFAVDDNLVGYWPGSIFTCLYSFASTIVWGGATRSPVGLIYKPEMGSGHFPSEGFRKASFFKQLQLIPLDEGYVFRDLRGTQEIEQVTDKPNCYGVGGITDFEDGKYSFYFGGPGGICGY</sequence>
<dbReference type="Gene3D" id="3.90.1320.10">
    <property type="entry name" value="Outer-capsid protein sigma 3, large lobe"/>
    <property type="match status" value="1"/>
</dbReference>
<accession>A0A2G5C6X3</accession>
<protein>
    <recommendedName>
        <fullName evidence="1">Neprosin PEP catalytic domain-containing protein</fullName>
    </recommendedName>
</protein>
<keyword evidence="3" id="KW-1185">Reference proteome</keyword>
<dbReference type="PANTHER" id="PTHR31589:SF110">
    <property type="entry name" value="PROTEIN, PUTATIVE (DUF239)-RELATED"/>
    <property type="match status" value="1"/>
</dbReference>
<evidence type="ECO:0000313" key="2">
    <source>
        <dbReference type="EMBL" id="PIA27016.1"/>
    </source>
</evidence>
<dbReference type="PANTHER" id="PTHR31589">
    <property type="entry name" value="PROTEIN, PUTATIVE (DUF239)-RELATED-RELATED"/>
    <property type="match status" value="1"/>
</dbReference>
<name>A0A2G5C6X3_AQUCA</name>
<feature type="domain" description="Neprosin PEP catalytic" evidence="1">
    <location>
        <begin position="119"/>
        <end position="381"/>
    </location>
</feature>
<dbReference type="Pfam" id="PF14365">
    <property type="entry name" value="Neprosin_AP"/>
    <property type="match status" value="1"/>
</dbReference>
<dbReference type="Pfam" id="PF03080">
    <property type="entry name" value="Neprosin"/>
    <property type="match status" value="1"/>
</dbReference>
<dbReference type="InterPro" id="IPR004314">
    <property type="entry name" value="Neprosin"/>
</dbReference>
<dbReference type="EMBL" id="KZ305101">
    <property type="protein sequence ID" value="PIA27016.1"/>
    <property type="molecule type" value="Genomic_DNA"/>
</dbReference>
<dbReference type="PROSITE" id="PS52045">
    <property type="entry name" value="NEPROSIN_PEP_CD"/>
    <property type="match status" value="1"/>
</dbReference>
<dbReference type="InterPro" id="IPR025521">
    <property type="entry name" value="Neprosin_propep"/>
</dbReference>
<organism evidence="2 3">
    <name type="scientific">Aquilegia coerulea</name>
    <name type="common">Rocky mountain columbine</name>
    <dbReference type="NCBI Taxonomy" id="218851"/>
    <lineage>
        <taxon>Eukaryota</taxon>
        <taxon>Viridiplantae</taxon>
        <taxon>Streptophyta</taxon>
        <taxon>Embryophyta</taxon>
        <taxon>Tracheophyta</taxon>
        <taxon>Spermatophyta</taxon>
        <taxon>Magnoliopsida</taxon>
        <taxon>Ranunculales</taxon>
        <taxon>Ranunculaceae</taxon>
        <taxon>Thalictroideae</taxon>
        <taxon>Aquilegia</taxon>
    </lineage>
</organism>
<reference evidence="2 3" key="1">
    <citation type="submission" date="2017-09" db="EMBL/GenBank/DDBJ databases">
        <title>WGS assembly of Aquilegia coerulea Goldsmith.</title>
        <authorList>
            <person name="Hodges S."/>
            <person name="Kramer E."/>
            <person name="Nordborg M."/>
            <person name="Tomkins J."/>
            <person name="Borevitz J."/>
            <person name="Derieg N."/>
            <person name="Yan J."/>
            <person name="Mihaltcheva S."/>
            <person name="Hayes R.D."/>
            <person name="Rokhsar D."/>
        </authorList>
    </citation>
    <scope>NUCLEOTIDE SEQUENCE [LARGE SCALE GENOMIC DNA]</scope>
    <source>
        <strain evidence="3">cv. Goldsmith</strain>
    </source>
</reference>
<evidence type="ECO:0000313" key="3">
    <source>
        <dbReference type="Proteomes" id="UP000230069"/>
    </source>
</evidence>
<dbReference type="InterPro" id="IPR053168">
    <property type="entry name" value="Glutamic_endopeptidase"/>
</dbReference>
<dbReference type="Proteomes" id="UP000230069">
    <property type="component" value="Unassembled WGS sequence"/>
</dbReference>
<dbReference type="InParanoid" id="A0A2G5C6X3"/>